<dbReference type="PROSITE" id="PS51737">
    <property type="entry name" value="RECOMBINASE_DNA_BIND"/>
    <property type="match status" value="1"/>
</dbReference>
<dbReference type="SMART" id="SM00857">
    <property type="entry name" value="Resolvase"/>
    <property type="match status" value="1"/>
</dbReference>
<name>A0ABY5VG40_9FIRM</name>
<keyword evidence="5" id="KW-1185">Reference proteome</keyword>
<sequence length="576" mass="67391">MIYARCSTEEESQKHALAKQVAEAEECVCNMGWELIDTYVESRSGTSTRGRNEYNRLYEELSENKFDIIVIKSQDRLMRNTRDWYLFVDRMVKAGKQLYMYMEQKFYSADDALITGIKAILAEEYSRELSRKINNAHYHRQKNGGAVILTSNTYGYRRMPDKSIRVIEEEARVKRRMYELCAAGYGGRAISAMLADEGVLNRRGNPFSDADILRMIKNPLNKGTVVMNRKHYDFDLKQTVSVPEEEQYVYEHKVPAIVSEELWEQANLEISKRRHDANGIGGGTSGSNQGKSPLSRKLYCGFCESPFYRCTRKRGGEGKKRYEWKCRRYLERGRQSEHTQGCKNVHLDEGKLLSVLGSLCMKQYKLDRGPVIVKLRSLLELVLKEADTQSLEEREKQKRCNVERQMMQLADKLLEGVLSDTAYQMKQKELEERLREVQDRINRLEKEQRLCKAEGNRISRIMNFISEDSWFERAAAEAMLEFVDRIYIFPEYMEIITGDVRRRLDYGALFDYRRQKSLEREEVIRMMKEDPHITVKQLAEKLGLSTSGVGYRIRKLKEEGRVRYRRTGGRGMWETD</sequence>
<dbReference type="Pfam" id="PF13412">
    <property type="entry name" value="HTH_24"/>
    <property type="match status" value="1"/>
</dbReference>
<dbReference type="InterPro" id="IPR038109">
    <property type="entry name" value="DNA_bind_recomb_sf"/>
</dbReference>
<dbReference type="RefSeq" id="WP_028529843.1">
    <property type="nucleotide sequence ID" value="NZ_CABLBR010000035.1"/>
</dbReference>
<dbReference type="Pfam" id="PF13408">
    <property type="entry name" value="Zn_ribbon_recom"/>
    <property type="match status" value="1"/>
</dbReference>
<dbReference type="Pfam" id="PF00239">
    <property type="entry name" value="Resolvase"/>
    <property type="match status" value="1"/>
</dbReference>
<dbReference type="PANTHER" id="PTHR30461:SF23">
    <property type="entry name" value="DNA RECOMBINASE-RELATED"/>
    <property type="match status" value="1"/>
</dbReference>
<feature type="domain" description="HTH arsR-type" evidence="2">
    <location>
        <begin position="500"/>
        <end position="576"/>
    </location>
</feature>
<dbReference type="InterPro" id="IPR011991">
    <property type="entry name" value="ArsR-like_HTH"/>
</dbReference>
<reference evidence="4" key="1">
    <citation type="journal article" date="2022" name="Cell">
        <title>Design, construction, and in vivo augmentation of a complex gut microbiome.</title>
        <authorList>
            <person name="Cheng A.G."/>
            <person name="Ho P.Y."/>
            <person name="Aranda-Diaz A."/>
            <person name="Jain S."/>
            <person name="Yu F.B."/>
            <person name="Meng X."/>
            <person name="Wang M."/>
            <person name="Iakiviak M."/>
            <person name="Nagashima K."/>
            <person name="Zhao A."/>
            <person name="Murugkar P."/>
            <person name="Patil A."/>
            <person name="Atabakhsh K."/>
            <person name="Weakley A."/>
            <person name="Yan J."/>
            <person name="Brumbaugh A.R."/>
            <person name="Higginbottom S."/>
            <person name="Dimas A."/>
            <person name="Shiver A.L."/>
            <person name="Deutschbauer A."/>
            <person name="Neff N."/>
            <person name="Sonnenburg J.L."/>
            <person name="Huang K.C."/>
            <person name="Fischbach M.A."/>
        </authorList>
    </citation>
    <scope>NUCLEOTIDE SEQUENCE</scope>
    <source>
        <strain evidence="4">DSM 19829</strain>
    </source>
</reference>
<proteinExistence type="predicted"/>
<dbReference type="PROSITE" id="PS00519">
    <property type="entry name" value="HTH_ASNC_1"/>
    <property type="match status" value="1"/>
</dbReference>
<dbReference type="Pfam" id="PF07508">
    <property type="entry name" value="Recombinase"/>
    <property type="match status" value="1"/>
</dbReference>
<dbReference type="PANTHER" id="PTHR30461">
    <property type="entry name" value="DNA-INVERTASE FROM LAMBDOID PROPHAGE"/>
    <property type="match status" value="1"/>
</dbReference>
<dbReference type="InterPro" id="IPR011109">
    <property type="entry name" value="DNA_bind_recombinase_dom"/>
</dbReference>
<evidence type="ECO:0000256" key="1">
    <source>
        <dbReference type="SAM" id="Coils"/>
    </source>
</evidence>
<dbReference type="SUPFAM" id="SSF53041">
    <property type="entry name" value="Resolvase-like"/>
    <property type="match status" value="1"/>
</dbReference>
<organism evidence="4 5">
    <name type="scientific">Ruminococcus gauvreauii</name>
    <dbReference type="NCBI Taxonomy" id="438033"/>
    <lineage>
        <taxon>Bacteria</taxon>
        <taxon>Bacillati</taxon>
        <taxon>Bacillota</taxon>
        <taxon>Clostridia</taxon>
        <taxon>Eubacteriales</taxon>
        <taxon>Oscillospiraceae</taxon>
        <taxon>Ruminococcus</taxon>
    </lineage>
</organism>
<gene>
    <name evidence="4" type="ORF">NQ502_18245</name>
</gene>
<dbReference type="InterPro" id="IPR050639">
    <property type="entry name" value="SSR_resolvase"/>
</dbReference>
<dbReference type="InterPro" id="IPR001845">
    <property type="entry name" value="HTH_ArsR_DNA-bd_dom"/>
</dbReference>
<keyword evidence="1" id="KW-0175">Coiled coil</keyword>
<dbReference type="EMBL" id="CP102290">
    <property type="protein sequence ID" value="UWP59277.1"/>
    <property type="molecule type" value="Genomic_DNA"/>
</dbReference>
<feature type="coiled-coil region" evidence="1">
    <location>
        <begin position="427"/>
        <end position="454"/>
    </location>
</feature>
<dbReference type="Gene3D" id="3.40.50.1390">
    <property type="entry name" value="Resolvase, N-terminal catalytic domain"/>
    <property type="match status" value="1"/>
</dbReference>
<dbReference type="InterPro" id="IPR036390">
    <property type="entry name" value="WH_DNA-bd_sf"/>
</dbReference>
<accession>A0ABY5VG40</accession>
<dbReference type="SUPFAM" id="SSF46785">
    <property type="entry name" value="Winged helix' DNA-binding domain"/>
    <property type="match status" value="1"/>
</dbReference>
<feature type="domain" description="Recombinase" evidence="3">
    <location>
        <begin position="153"/>
        <end position="277"/>
    </location>
</feature>
<dbReference type="InterPro" id="IPR036162">
    <property type="entry name" value="Resolvase-like_N_sf"/>
</dbReference>
<protein>
    <submittedName>
        <fullName evidence="4">Recombinase family protein</fullName>
    </submittedName>
</protein>
<dbReference type="PROSITE" id="PS50987">
    <property type="entry name" value="HTH_ARSR_2"/>
    <property type="match status" value="1"/>
</dbReference>
<dbReference type="InterPro" id="IPR025827">
    <property type="entry name" value="Zn_ribbon_recom_dom"/>
</dbReference>
<dbReference type="Gene3D" id="1.10.10.10">
    <property type="entry name" value="Winged helix-like DNA-binding domain superfamily/Winged helix DNA-binding domain"/>
    <property type="match status" value="1"/>
</dbReference>
<dbReference type="InterPro" id="IPR006119">
    <property type="entry name" value="Resolv_N"/>
</dbReference>
<dbReference type="CDD" id="cd00338">
    <property type="entry name" value="Ser_Recombinase"/>
    <property type="match status" value="1"/>
</dbReference>
<evidence type="ECO:0000313" key="4">
    <source>
        <dbReference type="EMBL" id="UWP59277.1"/>
    </source>
</evidence>
<evidence type="ECO:0000259" key="2">
    <source>
        <dbReference type="PROSITE" id="PS50987"/>
    </source>
</evidence>
<evidence type="ECO:0000259" key="3">
    <source>
        <dbReference type="PROSITE" id="PS51737"/>
    </source>
</evidence>
<dbReference type="CDD" id="cd00090">
    <property type="entry name" value="HTH_ARSR"/>
    <property type="match status" value="1"/>
</dbReference>
<evidence type="ECO:0000313" key="5">
    <source>
        <dbReference type="Proteomes" id="UP001060164"/>
    </source>
</evidence>
<dbReference type="InterPro" id="IPR036388">
    <property type="entry name" value="WH-like_DNA-bd_sf"/>
</dbReference>
<dbReference type="Gene3D" id="3.90.1750.20">
    <property type="entry name" value="Putative Large Serine Recombinase, Chain B, Domain 2"/>
    <property type="match status" value="1"/>
</dbReference>
<dbReference type="InterPro" id="IPR019885">
    <property type="entry name" value="Tscrpt_reg_HTH_AsnC-type_CS"/>
</dbReference>
<dbReference type="Proteomes" id="UP001060164">
    <property type="component" value="Chromosome"/>
</dbReference>